<feature type="compositionally biased region" description="Low complexity" evidence="1">
    <location>
        <begin position="645"/>
        <end position="656"/>
    </location>
</feature>
<feature type="compositionally biased region" description="Low complexity" evidence="1">
    <location>
        <begin position="831"/>
        <end position="844"/>
    </location>
</feature>
<feature type="compositionally biased region" description="Basic and acidic residues" evidence="1">
    <location>
        <begin position="392"/>
        <end position="407"/>
    </location>
</feature>
<feature type="region of interest" description="Disordered" evidence="1">
    <location>
        <begin position="631"/>
        <end position="781"/>
    </location>
</feature>
<evidence type="ECO:0000313" key="3">
    <source>
        <dbReference type="Proteomes" id="UP000018001"/>
    </source>
</evidence>
<feature type="region of interest" description="Disordered" evidence="1">
    <location>
        <begin position="24"/>
        <end position="287"/>
    </location>
</feature>
<dbReference type="EMBL" id="BAUL01000309">
    <property type="protein sequence ID" value="GAD99634.1"/>
    <property type="molecule type" value="Genomic_DNA"/>
</dbReference>
<feature type="compositionally biased region" description="Polar residues" evidence="1">
    <location>
        <begin position="444"/>
        <end position="492"/>
    </location>
</feature>
<gene>
    <name evidence="2" type="ORF">PVAR5_8356</name>
</gene>
<proteinExistence type="predicted"/>
<dbReference type="Proteomes" id="UP000018001">
    <property type="component" value="Unassembled WGS sequence"/>
</dbReference>
<protein>
    <submittedName>
        <fullName evidence="2">Uncharacterized protein</fullName>
    </submittedName>
</protein>
<feature type="compositionally biased region" description="Low complexity" evidence="1">
    <location>
        <begin position="763"/>
        <end position="781"/>
    </location>
</feature>
<dbReference type="HOGENOM" id="CLU_017265_0_0_1"/>
<feature type="compositionally biased region" description="Basic and acidic residues" evidence="1">
    <location>
        <begin position="76"/>
        <end position="91"/>
    </location>
</feature>
<feature type="compositionally biased region" description="Low complexity" evidence="1">
    <location>
        <begin position="92"/>
        <end position="110"/>
    </location>
</feature>
<feature type="compositionally biased region" description="Basic and acidic residues" evidence="1">
    <location>
        <begin position="27"/>
        <end position="37"/>
    </location>
</feature>
<feature type="compositionally biased region" description="Polar residues" evidence="1">
    <location>
        <begin position="674"/>
        <end position="687"/>
    </location>
</feature>
<feature type="compositionally biased region" description="Low complexity" evidence="1">
    <location>
        <begin position="421"/>
        <end position="437"/>
    </location>
</feature>
<evidence type="ECO:0000313" key="2">
    <source>
        <dbReference type="EMBL" id="GAD99634.1"/>
    </source>
</evidence>
<feature type="compositionally biased region" description="Polar residues" evidence="1">
    <location>
        <begin position="743"/>
        <end position="762"/>
    </location>
</feature>
<comment type="caution">
    <text evidence="2">The sequence shown here is derived from an EMBL/GenBank/DDBJ whole genome shotgun (WGS) entry which is preliminary data.</text>
</comment>
<dbReference type="InParanoid" id="V5FNN0"/>
<feature type="compositionally biased region" description="Low complexity" evidence="1">
    <location>
        <begin position="231"/>
        <end position="249"/>
    </location>
</feature>
<feature type="compositionally biased region" description="Basic and acidic residues" evidence="1">
    <location>
        <begin position="161"/>
        <end position="195"/>
    </location>
</feature>
<reference evidence="3" key="1">
    <citation type="journal article" date="2014" name="Genome Announc.">
        <title>Draft genome sequence of the formaldehyde-resistant fungus Byssochlamys spectabilis No. 5 (anamorph Paecilomyces variotii No. 5) (NBRC109023).</title>
        <authorList>
            <person name="Oka T."/>
            <person name="Ekino K."/>
            <person name="Fukuda K."/>
            <person name="Nomura Y."/>
        </authorList>
    </citation>
    <scope>NUCLEOTIDE SEQUENCE [LARGE SCALE GENOMIC DNA]</scope>
    <source>
        <strain evidence="3">No. 5 / NBRC 109023</strain>
    </source>
</reference>
<feature type="compositionally biased region" description="Low complexity" evidence="1">
    <location>
        <begin position="207"/>
        <end position="221"/>
    </location>
</feature>
<evidence type="ECO:0000256" key="1">
    <source>
        <dbReference type="SAM" id="MobiDB-lite"/>
    </source>
</evidence>
<dbReference type="AlphaFoldDB" id="V5FNN0"/>
<feature type="compositionally biased region" description="Polar residues" evidence="1">
    <location>
        <begin position="695"/>
        <end position="713"/>
    </location>
</feature>
<feature type="region of interest" description="Disordered" evidence="1">
    <location>
        <begin position="304"/>
        <end position="598"/>
    </location>
</feature>
<feature type="region of interest" description="Disordered" evidence="1">
    <location>
        <begin position="828"/>
        <end position="855"/>
    </location>
</feature>
<dbReference type="OrthoDB" id="5386674at2759"/>
<feature type="compositionally biased region" description="Polar residues" evidence="1">
    <location>
        <begin position="43"/>
        <end position="61"/>
    </location>
</feature>
<keyword evidence="3" id="KW-1185">Reference proteome</keyword>
<name>V5FNN0_BYSSN</name>
<dbReference type="eggNOG" id="ENOG502SGHJ">
    <property type="taxonomic scope" value="Eukaryota"/>
</dbReference>
<accession>V5FNN0</accession>
<feature type="compositionally biased region" description="Basic and acidic residues" evidence="1">
    <location>
        <begin position="563"/>
        <end position="576"/>
    </location>
</feature>
<sequence length="887" mass="96910">MMQVEAPPRQRRLSFSQQVHRFLSVNNKEDGIKRDRSPAAPTRASTEVQSRPVSWSDSTKAGKSRRLSLSRSPFSGRKEDDSLQREPETAKPPHTQQENQQNQETTPAENDPNWPLGPPSQNGEEPEKLAETARPSDNTDICVSPTWDYAEQRKKKRKEKKRMERDQKQLEKDQKQFAKRIKQLEEAQERREGRSSSRRLIKKQPLGNSSRASSANAGTSRESSAGPLFYRRAGSSRASRSSSSQRPGSNHGNEPVVDSIETTPASDNAKGDTSMPPLSGNWPERFGPTISKELAFSYRRTFAGYQPEEQSSRRSLHATAKYSDLRRTAQSSPVAGESSVSPNRSSPDRRPLSSDSAKSQINNHGSEYGISKAETPGTPKDIDDSSNATLGTKERSSKTDSKTDSKTRPRTISKAQRSPDATRASQSAANADAARGGAVKRPDTSQGSTNSVDSNTQKADRPASTTFFGTSIRSSAAKEQQKPPAQTSVANTSRHRKPGSSTLVVTNPDEPEVEPLEESKITPQPNGENRDASKNGLAEISPANESQQSRPGFARRLSLRLGLGDKKTVETRRRSDITPSSSSQNVRVTDRPIPLLSKEAVLADVYNSRSNPRPELENASARPVSFLHPSSALSLGRSDRSGQLSRTTSDTTSQRSVHSTQYESISEVEEEKANSPTPNGSSNNLAKQPSRRSLDSISDGYNTAHENFSTTESLGRASPTITPDLFPSVPTRNKSSDHVASITKPSDLSSSPKEQANIAPSPTTGIITTNGTSSSSSSIKTTKKTTTALQQPGKPLAKIFVICCHCKFWHDIPSKIYATLALPDHNNTNGTSKPSSPRTSSTSPLVPLNQRSNSSSRSVKCCWCNHNMNKSCCEGWTSIVYKHERLH</sequence>
<organism evidence="2 3">
    <name type="scientific">Byssochlamys spectabilis (strain No. 5 / NBRC 109023)</name>
    <name type="common">Paecilomyces variotii</name>
    <dbReference type="NCBI Taxonomy" id="1356009"/>
    <lineage>
        <taxon>Eukaryota</taxon>
        <taxon>Fungi</taxon>
        <taxon>Dikarya</taxon>
        <taxon>Ascomycota</taxon>
        <taxon>Pezizomycotina</taxon>
        <taxon>Eurotiomycetes</taxon>
        <taxon>Eurotiomycetidae</taxon>
        <taxon>Eurotiales</taxon>
        <taxon>Thermoascaceae</taxon>
        <taxon>Paecilomyces</taxon>
    </lineage>
</organism>
<feature type="compositionally biased region" description="Polar residues" evidence="1">
    <location>
        <begin position="577"/>
        <end position="587"/>
    </location>
</feature>